<accession>A0AAT9HKC5</accession>
<dbReference type="AlphaFoldDB" id="A0AAT9HKC5"/>
<reference evidence="1" key="2">
    <citation type="submission" date="2024-07" db="EMBL/GenBank/DDBJ databases">
        <title>Streptomyces haneummycinica sp. nov., a new antibiotic-producing actinobacterium isolated from marine sediment.</title>
        <authorList>
            <person name="Uemura M."/>
            <person name="Hamada M."/>
            <person name="Hirano S."/>
            <person name="Kobayashi K."/>
            <person name="Ohshiro T."/>
            <person name="Kobayashi T."/>
            <person name="Terahara T."/>
        </authorList>
    </citation>
    <scope>NUCLEOTIDE SEQUENCE</scope>
    <source>
        <strain evidence="1">KM77-8</strain>
    </source>
</reference>
<proteinExistence type="predicted"/>
<name>A0AAT9HKC5_9ACTN</name>
<evidence type="ECO:0000313" key="1">
    <source>
        <dbReference type="EMBL" id="BFO17587.1"/>
    </source>
</evidence>
<gene>
    <name evidence="1" type="ORF">SHKM778_39750</name>
</gene>
<reference evidence="1" key="1">
    <citation type="submission" date="2024-06" db="EMBL/GenBank/DDBJ databases">
        <authorList>
            <consortium name="consrtm"/>
            <person name="Uemura M."/>
            <person name="Terahara T."/>
        </authorList>
    </citation>
    <scope>NUCLEOTIDE SEQUENCE</scope>
    <source>
        <strain evidence="1">KM77-8</strain>
    </source>
</reference>
<protein>
    <submittedName>
        <fullName evidence="1">Uncharacterized protein</fullName>
    </submittedName>
</protein>
<organism evidence="1">
    <name type="scientific">Streptomyces haneummycinicus</name>
    <dbReference type="NCBI Taxonomy" id="3074435"/>
    <lineage>
        <taxon>Bacteria</taxon>
        <taxon>Bacillati</taxon>
        <taxon>Actinomycetota</taxon>
        <taxon>Actinomycetes</taxon>
        <taxon>Kitasatosporales</taxon>
        <taxon>Streptomycetaceae</taxon>
        <taxon>Streptomyces</taxon>
    </lineage>
</organism>
<dbReference type="EMBL" id="AP035768">
    <property type="protein sequence ID" value="BFO17587.1"/>
    <property type="molecule type" value="Genomic_DNA"/>
</dbReference>
<sequence>MAGGGFEGGTGIREVHGTVAAGHARGAGVGVPAGLEVGDAEQHALRYVVLGGRGGERLLEVGGRGWGAVGGGAQ</sequence>